<comment type="caution">
    <text evidence="2">The sequence shown here is derived from an EMBL/GenBank/DDBJ whole genome shotgun (WGS) entry which is preliminary data.</text>
</comment>
<feature type="transmembrane region" description="Helical" evidence="1">
    <location>
        <begin position="101"/>
        <end position="124"/>
    </location>
</feature>
<sequence>MARVDTSSSLANQRTLRSRITADTPIAGFYGPGSWWAFLVTLGMTHGHTLMVIWKTGRLPPSEWDYDLVGASVYVVAAAIDLILKSRAIAQLGDHASESSLLPALICAERVVSLGTGSFIFTLAMARRHGAHWRMVLVAAIPLLFTLIASGFCFRAHQVISRTAPVIWSSYPRLLPPISPSLSLPILAIITIARIVWPWYAAGICILLVVRHVNGGCDYVFSMYVLGAGLWLFIFYLPPIVFSIVCLCYLTLIWAVSWVLLWCLIFILAFFPQTQFFPPTNISFLEIDQLVAPLAIAAVAVIRTSRAVYRSLFSPAAHADTDESSSLVEESDTPLSSVV</sequence>
<organism evidence="2 3">
    <name type="scientific">Favolaschia claudopus</name>
    <dbReference type="NCBI Taxonomy" id="2862362"/>
    <lineage>
        <taxon>Eukaryota</taxon>
        <taxon>Fungi</taxon>
        <taxon>Dikarya</taxon>
        <taxon>Basidiomycota</taxon>
        <taxon>Agaricomycotina</taxon>
        <taxon>Agaricomycetes</taxon>
        <taxon>Agaricomycetidae</taxon>
        <taxon>Agaricales</taxon>
        <taxon>Marasmiineae</taxon>
        <taxon>Mycenaceae</taxon>
        <taxon>Favolaschia</taxon>
    </lineage>
</organism>
<accession>A0AAW0A6C6</accession>
<feature type="transmembrane region" description="Helical" evidence="1">
    <location>
        <begin position="136"/>
        <end position="157"/>
    </location>
</feature>
<keyword evidence="1" id="KW-0812">Transmembrane</keyword>
<dbReference type="AlphaFoldDB" id="A0AAW0A6C6"/>
<keyword evidence="1" id="KW-1133">Transmembrane helix</keyword>
<evidence type="ECO:0000313" key="2">
    <source>
        <dbReference type="EMBL" id="KAK7001427.1"/>
    </source>
</evidence>
<feature type="transmembrane region" description="Helical" evidence="1">
    <location>
        <begin position="242"/>
        <end position="271"/>
    </location>
</feature>
<evidence type="ECO:0000313" key="3">
    <source>
        <dbReference type="Proteomes" id="UP001362999"/>
    </source>
</evidence>
<feature type="transmembrane region" description="Helical" evidence="1">
    <location>
        <begin position="217"/>
        <end position="236"/>
    </location>
</feature>
<evidence type="ECO:0008006" key="4">
    <source>
        <dbReference type="Google" id="ProtNLM"/>
    </source>
</evidence>
<keyword evidence="3" id="KW-1185">Reference proteome</keyword>
<feature type="transmembrane region" description="Helical" evidence="1">
    <location>
        <begin position="35"/>
        <end position="54"/>
    </location>
</feature>
<proteinExistence type="predicted"/>
<reference evidence="2 3" key="1">
    <citation type="journal article" date="2024" name="J Genomics">
        <title>Draft genome sequencing and assembly of Favolaschia claudopus CIRM-BRFM 2984 isolated from oak limbs.</title>
        <authorList>
            <person name="Navarro D."/>
            <person name="Drula E."/>
            <person name="Chaduli D."/>
            <person name="Cazenave R."/>
            <person name="Ahrendt S."/>
            <person name="Wang J."/>
            <person name="Lipzen A."/>
            <person name="Daum C."/>
            <person name="Barry K."/>
            <person name="Grigoriev I.V."/>
            <person name="Favel A."/>
            <person name="Rosso M.N."/>
            <person name="Martin F."/>
        </authorList>
    </citation>
    <scope>NUCLEOTIDE SEQUENCE [LARGE SCALE GENOMIC DNA]</scope>
    <source>
        <strain evidence="2 3">CIRM-BRFM 2984</strain>
    </source>
</reference>
<feature type="transmembrane region" description="Helical" evidence="1">
    <location>
        <begin position="182"/>
        <end position="210"/>
    </location>
</feature>
<name>A0AAW0A6C6_9AGAR</name>
<protein>
    <recommendedName>
        <fullName evidence="4">Transmembrane protein</fullName>
    </recommendedName>
</protein>
<dbReference type="Proteomes" id="UP001362999">
    <property type="component" value="Unassembled WGS sequence"/>
</dbReference>
<evidence type="ECO:0000256" key="1">
    <source>
        <dbReference type="SAM" id="Phobius"/>
    </source>
</evidence>
<keyword evidence="1" id="KW-0472">Membrane</keyword>
<gene>
    <name evidence="2" type="ORF">R3P38DRAFT_3327156</name>
</gene>
<dbReference type="EMBL" id="JAWWNJ010000083">
    <property type="protein sequence ID" value="KAK7001427.1"/>
    <property type="molecule type" value="Genomic_DNA"/>
</dbReference>